<evidence type="ECO:0000256" key="8">
    <source>
        <dbReference type="ARBA" id="ARBA00022989"/>
    </source>
</evidence>
<reference evidence="14 15" key="1">
    <citation type="submission" date="2012-01" db="EMBL/GenBank/DDBJ databases">
        <title>Complete sequence of Desulfotomaculum gibsoniae DSM 7213.</title>
        <authorList>
            <consortium name="US DOE Joint Genome Institute"/>
            <person name="Lucas S."/>
            <person name="Han J."/>
            <person name="Lapidus A."/>
            <person name="Cheng J.-F."/>
            <person name="Goodwin L."/>
            <person name="Pitluck S."/>
            <person name="Peters L."/>
            <person name="Ovchinnikova G."/>
            <person name="Teshima H."/>
            <person name="Detter J.C."/>
            <person name="Han C."/>
            <person name="Tapia R."/>
            <person name="Land M."/>
            <person name="Hauser L."/>
            <person name="Kyrpides N."/>
            <person name="Ivanova N."/>
            <person name="Pagani I."/>
            <person name="Parshina S."/>
            <person name="Plugge C."/>
            <person name="Muyzer G."/>
            <person name="Kuever J."/>
            <person name="Ivanova A."/>
            <person name="Nazina T."/>
            <person name="Klenk H.-P."/>
            <person name="Brambilla E."/>
            <person name="Spring S."/>
            <person name="Stams A.F."/>
            <person name="Woyke T."/>
        </authorList>
    </citation>
    <scope>NUCLEOTIDE SEQUENCE [LARGE SCALE GENOMIC DNA]</scope>
    <source>
        <strain evidence="14 15">DSM 7213</strain>
    </source>
</reference>
<dbReference type="InterPro" id="IPR003660">
    <property type="entry name" value="HAMP_dom"/>
</dbReference>
<dbReference type="PROSITE" id="PS50885">
    <property type="entry name" value="HAMP"/>
    <property type="match status" value="1"/>
</dbReference>
<accession>R4KSZ5</accession>
<protein>
    <recommendedName>
        <fullName evidence="3">histidine kinase</fullName>
        <ecNumber evidence="3">2.7.13.3</ecNumber>
    </recommendedName>
</protein>
<dbReference type="SUPFAM" id="SSF55874">
    <property type="entry name" value="ATPase domain of HSP90 chaperone/DNA topoisomerase II/histidine kinase"/>
    <property type="match status" value="1"/>
</dbReference>
<dbReference type="STRING" id="767817.Desgi_3377"/>
<dbReference type="InterPro" id="IPR036097">
    <property type="entry name" value="HisK_dim/P_sf"/>
</dbReference>
<dbReference type="RefSeq" id="WP_006523382.1">
    <property type="nucleotide sequence ID" value="NC_021184.1"/>
</dbReference>
<dbReference type="eggNOG" id="COG3850">
    <property type="taxonomic scope" value="Bacteria"/>
</dbReference>
<keyword evidence="10 11" id="KW-0472">Membrane</keyword>
<evidence type="ECO:0000256" key="11">
    <source>
        <dbReference type="SAM" id="Phobius"/>
    </source>
</evidence>
<dbReference type="SMART" id="SM00387">
    <property type="entry name" value="HATPase_c"/>
    <property type="match status" value="1"/>
</dbReference>
<dbReference type="SUPFAM" id="SSF47384">
    <property type="entry name" value="Homodimeric domain of signal transducing histidine kinase"/>
    <property type="match status" value="1"/>
</dbReference>
<dbReference type="CDD" id="cd06225">
    <property type="entry name" value="HAMP"/>
    <property type="match status" value="1"/>
</dbReference>
<dbReference type="eggNOG" id="COG5002">
    <property type="taxonomic scope" value="Bacteria"/>
</dbReference>
<evidence type="ECO:0000256" key="10">
    <source>
        <dbReference type="ARBA" id="ARBA00023136"/>
    </source>
</evidence>
<dbReference type="OrthoDB" id="9780718at2"/>
<dbReference type="EC" id="2.7.13.3" evidence="3"/>
<evidence type="ECO:0000256" key="2">
    <source>
        <dbReference type="ARBA" id="ARBA00004370"/>
    </source>
</evidence>
<sequence>MFRRKSIALRIALGYLVVVLLTGLLMGSSFWFLLSRHLEHAARENLWQDAQNLAEIINDHPEEGLRQGGMMMHRFMTYQMLGRVIQGEYLLVNRQGVVLESTLGNDIVGSVLDPGVIAELAAGVNEGQVTVGQERYLAAARYLGGTAGRGGAVVLLTRLEGLEEIHRELLTLFMASLALASLVALGITMLLARRISRPLDLLKEKAQRVARRSFGWRVPVDTGDEIGELGEAINAMDEQLAEYDRAQRQFFQNASHELKSPLMSIQGYAEGVRDGVFSGPEADSALDIIVRETGRLKKLVDELVYLGKLESASELYKFEDTELSEVLEQAVEAQQVLALDKNIRLEIENCPEVRLWADGEKLVRVFINLIANAVRYASSRVFIQVAVQGEQLQVMVHDDGPGFTDEDLGHLWERFYKGPRGGSGLGLPIARAIVEEHGGTIRAGNAISGGAEMVVLLPCVRINHL</sequence>
<dbReference type="FunFam" id="1.10.287.130:FF:000001">
    <property type="entry name" value="Two-component sensor histidine kinase"/>
    <property type="match status" value="1"/>
</dbReference>
<dbReference type="Gene3D" id="6.10.340.10">
    <property type="match status" value="1"/>
</dbReference>
<gene>
    <name evidence="14" type="ORF">Desgi_3377</name>
</gene>
<keyword evidence="4" id="KW-0597">Phosphoprotein</keyword>
<dbReference type="Pfam" id="PF00512">
    <property type="entry name" value="HisKA"/>
    <property type="match status" value="1"/>
</dbReference>
<dbReference type="GO" id="GO:0005886">
    <property type="term" value="C:plasma membrane"/>
    <property type="evidence" value="ECO:0007669"/>
    <property type="project" value="TreeGrafter"/>
</dbReference>
<evidence type="ECO:0000256" key="4">
    <source>
        <dbReference type="ARBA" id="ARBA00022553"/>
    </source>
</evidence>
<dbReference type="CDD" id="cd00082">
    <property type="entry name" value="HisKA"/>
    <property type="match status" value="1"/>
</dbReference>
<keyword evidence="15" id="KW-1185">Reference proteome</keyword>
<dbReference type="AlphaFoldDB" id="R4KSZ5"/>
<comment type="subcellular location">
    <subcellularLocation>
        <location evidence="2">Membrane</location>
    </subcellularLocation>
</comment>
<keyword evidence="6 11" id="KW-0812">Transmembrane</keyword>
<evidence type="ECO:0000313" key="14">
    <source>
        <dbReference type="EMBL" id="AGL02721.1"/>
    </source>
</evidence>
<feature type="domain" description="Histidine kinase" evidence="12">
    <location>
        <begin position="253"/>
        <end position="461"/>
    </location>
</feature>
<keyword evidence="5" id="KW-0808">Transferase</keyword>
<keyword evidence="8 11" id="KW-1133">Transmembrane helix</keyword>
<comment type="catalytic activity">
    <reaction evidence="1">
        <text>ATP + protein L-histidine = ADP + protein N-phospho-L-histidine.</text>
        <dbReference type="EC" id="2.7.13.3"/>
    </reaction>
</comment>
<dbReference type="CDD" id="cd00075">
    <property type="entry name" value="HATPase"/>
    <property type="match status" value="1"/>
</dbReference>
<dbReference type="SMART" id="SM00388">
    <property type="entry name" value="HisKA"/>
    <property type="match status" value="1"/>
</dbReference>
<evidence type="ECO:0000256" key="5">
    <source>
        <dbReference type="ARBA" id="ARBA00022679"/>
    </source>
</evidence>
<dbReference type="InterPro" id="IPR004358">
    <property type="entry name" value="Sig_transdc_His_kin-like_C"/>
</dbReference>
<dbReference type="SMART" id="SM00304">
    <property type="entry name" value="HAMP"/>
    <property type="match status" value="1"/>
</dbReference>
<evidence type="ECO:0000259" key="13">
    <source>
        <dbReference type="PROSITE" id="PS50885"/>
    </source>
</evidence>
<dbReference type="Gene3D" id="3.30.565.10">
    <property type="entry name" value="Histidine kinase-like ATPase, C-terminal domain"/>
    <property type="match status" value="1"/>
</dbReference>
<dbReference type="InterPro" id="IPR003661">
    <property type="entry name" value="HisK_dim/P_dom"/>
</dbReference>
<evidence type="ECO:0000256" key="3">
    <source>
        <dbReference type="ARBA" id="ARBA00012438"/>
    </source>
</evidence>
<dbReference type="KEGG" id="dgi:Desgi_3377"/>
<evidence type="ECO:0000256" key="9">
    <source>
        <dbReference type="ARBA" id="ARBA00023012"/>
    </source>
</evidence>
<evidence type="ECO:0000313" key="15">
    <source>
        <dbReference type="Proteomes" id="UP000013520"/>
    </source>
</evidence>
<dbReference type="InterPro" id="IPR050428">
    <property type="entry name" value="TCS_sensor_his_kinase"/>
</dbReference>
<dbReference type="Pfam" id="PF02518">
    <property type="entry name" value="HATPase_c"/>
    <property type="match status" value="1"/>
</dbReference>
<evidence type="ECO:0000259" key="12">
    <source>
        <dbReference type="PROSITE" id="PS50109"/>
    </source>
</evidence>
<dbReference type="InterPro" id="IPR003594">
    <property type="entry name" value="HATPase_dom"/>
</dbReference>
<name>R4KSZ5_9FIRM</name>
<evidence type="ECO:0000256" key="7">
    <source>
        <dbReference type="ARBA" id="ARBA00022777"/>
    </source>
</evidence>
<dbReference type="PANTHER" id="PTHR45436">
    <property type="entry name" value="SENSOR HISTIDINE KINASE YKOH"/>
    <property type="match status" value="1"/>
</dbReference>
<dbReference type="GO" id="GO:0000155">
    <property type="term" value="F:phosphorelay sensor kinase activity"/>
    <property type="evidence" value="ECO:0007669"/>
    <property type="project" value="InterPro"/>
</dbReference>
<dbReference type="InterPro" id="IPR036890">
    <property type="entry name" value="HATPase_C_sf"/>
</dbReference>
<organism evidence="14 15">
    <name type="scientific">Desulfoscipio gibsoniae DSM 7213</name>
    <dbReference type="NCBI Taxonomy" id="767817"/>
    <lineage>
        <taxon>Bacteria</taxon>
        <taxon>Bacillati</taxon>
        <taxon>Bacillota</taxon>
        <taxon>Clostridia</taxon>
        <taxon>Eubacteriales</taxon>
        <taxon>Desulfallaceae</taxon>
        <taxon>Desulfoscipio</taxon>
    </lineage>
</organism>
<feature type="transmembrane region" description="Helical" evidence="11">
    <location>
        <begin position="169"/>
        <end position="192"/>
    </location>
</feature>
<keyword evidence="9" id="KW-0902">Two-component regulatory system</keyword>
<keyword evidence="7 14" id="KW-0418">Kinase</keyword>
<dbReference type="EMBL" id="CP003273">
    <property type="protein sequence ID" value="AGL02721.1"/>
    <property type="molecule type" value="Genomic_DNA"/>
</dbReference>
<dbReference type="PANTHER" id="PTHR45436:SF5">
    <property type="entry name" value="SENSOR HISTIDINE KINASE TRCS"/>
    <property type="match status" value="1"/>
</dbReference>
<dbReference type="HOGENOM" id="CLU_000445_89_6_9"/>
<dbReference type="SUPFAM" id="SSF158472">
    <property type="entry name" value="HAMP domain-like"/>
    <property type="match status" value="1"/>
</dbReference>
<evidence type="ECO:0000256" key="1">
    <source>
        <dbReference type="ARBA" id="ARBA00000085"/>
    </source>
</evidence>
<feature type="domain" description="HAMP" evidence="13">
    <location>
        <begin position="193"/>
        <end position="245"/>
    </location>
</feature>
<dbReference type="Gene3D" id="1.10.287.130">
    <property type="match status" value="1"/>
</dbReference>
<dbReference type="Pfam" id="PF00672">
    <property type="entry name" value="HAMP"/>
    <property type="match status" value="1"/>
</dbReference>
<dbReference type="PRINTS" id="PR00344">
    <property type="entry name" value="BCTRLSENSOR"/>
</dbReference>
<dbReference type="InterPro" id="IPR005467">
    <property type="entry name" value="His_kinase_dom"/>
</dbReference>
<evidence type="ECO:0000256" key="6">
    <source>
        <dbReference type="ARBA" id="ARBA00022692"/>
    </source>
</evidence>
<proteinExistence type="predicted"/>
<dbReference type="PROSITE" id="PS50109">
    <property type="entry name" value="HIS_KIN"/>
    <property type="match status" value="1"/>
</dbReference>
<dbReference type="Proteomes" id="UP000013520">
    <property type="component" value="Chromosome"/>
</dbReference>
<feature type="transmembrane region" description="Helical" evidence="11">
    <location>
        <begin position="12"/>
        <end position="34"/>
    </location>
</feature>